<evidence type="ECO:0000313" key="5">
    <source>
        <dbReference type="EMBL" id="MFC6397482.1"/>
    </source>
</evidence>
<comment type="caution">
    <text evidence="5">The sequence shown here is derived from an EMBL/GenBank/DDBJ whole genome shotgun (WGS) entry which is preliminary data.</text>
</comment>
<evidence type="ECO:0000256" key="1">
    <source>
        <dbReference type="ARBA" id="ARBA00023015"/>
    </source>
</evidence>
<keyword evidence="6" id="KW-1185">Reference proteome</keyword>
<accession>A0ABW1X5Q8</accession>
<proteinExistence type="predicted"/>
<dbReference type="InterPro" id="IPR027383">
    <property type="entry name" value="Znf_put"/>
</dbReference>
<dbReference type="InterPro" id="IPR041916">
    <property type="entry name" value="Anti_sigma_zinc_sf"/>
</dbReference>
<evidence type="ECO:0000259" key="4">
    <source>
        <dbReference type="Pfam" id="PF13490"/>
    </source>
</evidence>
<keyword evidence="3" id="KW-0812">Transmembrane</keyword>
<keyword evidence="1" id="KW-0805">Transcription regulation</keyword>
<keyword evidence="3" id="KW-0472">Membrane</keyword>
<evidence type="ECO:0000313" key="6">
    <source>
        <dbReference type="Proteomes" id="UP001596266"/>
    </source>
</evidence>
<dbReference type="RefSeq" id="WP_343885778.1">
    <property type="nucleotide sequence ID" value="NZ_BAAAKI010000010.1"/>
</dbReference>
<evidence type="ECO:0000256" key="2">
    <source>
        <dbReference type="ARBA" id="ARBA00023163"/>
    </source>
</evidence>
<dbReference type="Gene3D" id="1.10.10.1320">
    <property type="entry name" value="Anti-sigma factor, zinc-finger domain"/>
    <property type="match status" value="1"/>
</dbReference>
<organism evidence="5 6">
    <name type="scientific">Luteococcus sanguinis</name>
    <dbReference type="NCBI Taxonomy" id="174038"/>
    <lineage>
        <taxon>Bacteria</taxon>
        <taxon>Bacillati</taxon>
        <taxon>Actinomycetota</taxon>
        <taxon>Actinomycetes</taxon>
        <taxon>Propionibacteriales</taxon>
        <taxon>Propionibacteriaceae</taxon>
        <taxon>Luteococcus</taxon>
    </lineage>
</organism>
<feature type="transmembrane region" description="Helical" evidence="3">
    <location>
        <begin position="101"/>
        <end position="123"/>
    </location>
</feature>
<evidence type="ECO:0000256" key="3">
    <source>
        <dbReference type="SAM" id="Phobius"/>
    </source>
</evidence>
<name>A0ABW1X5Q8_9ACTN</name>
<dbReference type="Proteomes" id="UP001596266">
    <property type="component" value="Unassembled WGS sequence"/>
</dbReference>
<dbReference type="Pfam" id="PF13490">
    <property type="entry name" value="zf-HC2"/>
    <property type="match status" value="1"/>
</dbReference>
<protein>
    <submittedName>
        <fullName evidence="5">Anti-sigma factor family protein</fullName>
    </submittedName>
</protein>
<feature type="domain" description="Putative zinc-finger" evidence="4">
    <location>
        <begin position="4"/>
        <end position="38"/>
    </location>
</feature>
<dbReference type="EMBL" id="JBHSUA010000020">
    <property type="protein sequence ID" value="MFC6397482.1"/>
    <property type="molecule type" value="Genomic_DNA"/>
</dbReference>
<reference evidence="6" key="1">
    <citation type="journal article" date="2019" name="Int. J. Syst. Evol. Microbiol.">
        <title>The Global Catalogue of Microorganisms (GCM) 10K type strain sequencing project: providing services to taxonomists for standard genome sequencing and annotation.</title>
        <authorList>
            <consortium name="The Broad Institute Genomics Platform"/>
            <consortium name="The Broad Institute Genome Sequencing Center for Infectious Disease"/>
            <person name="Wu L."/>
            <person name="Ma J."/>
        </authorList>
    </citation>
    <scope>NUCLEOTIDE SEQUENCE [LARGE SCALE GENOMIC DNA]</scope>
    <source>
        <strain evidence="6">CGMCC 1.15277</strain>
    </source>
</reference>
<sequence>MNECTAWRDELVAYADHALDGHTREVIARHLVGCSQCRTELAELQGVRTVVATAATIAGAPAGLADRLLAIAGDDAQRELCLGRKTQTALPSLRARRRQRMLVGTSGMVLVATGLLAGAWLLAPDLPDISDPDGSTLGLTSTMPTSTAVPFSAIPFSAIPFSAVGSAAQAAFMATPSSVDVDCPAAFSCPDEIDGMVLTSVVVDSATAPTTVRAVYADAKREVTVVQQRGRLSPGTAATAAGERIVWQSSDIVICVHSDESGHAQSVANALPHQSPADGGLGRIRAGLRSLVGQRGR</sequence>
<keyword evidence="2" id="KW-0804">Transcription</keyword>
<keyword evidence="3" id="KW-1133">Transmembrane helix</keyword>
<gene>
    <name evidence="5" type="ORF">ACFP57_10885</name>
</gene>